<dbReference type="GO" id="GO:0006488">
    <property type="term" value="P:dolichol-linked oligosaccharide biosynthetic process"/>
    <property type="evidence" value="ECO:0007669"/>
    <property type="project" value="InterPro"/>
</dbReference>
<keyword evidence="5" id="KW-0256">Endoplasmic reticulum</keyword>
<dbReference type="Proteomes" id="UP000095751">
    <property type="component" value="Unassembled WGS sequence"/>
</dbReference>
<keyword evidence="7 8" id="KW-0472">Membrane</keyword>
<protein>
    <recommendedName>
        <fullName evidence="3">UDP-N-acetylglucosamine transferase subunit ALG14</fullName>
    </recommendedName>
</protein>
<reference evidence="9 10" key="1">
    <citation type="submission" date="2016-09" db="EMBL/GenBank/DDBJ databases">
        <title>Extensive genetic diversity and differential bi-allelic expression allows diatom success in the polar Southern Ocean.</title>
        <authorList>
            <consortium name="DOE Joint Genome Institute"/>
            <person name="Mock T."/>
            <person name="Otillar R.P."/>
            <person name="Strauss J."/>
            <person name="Dupont C."/>
            <person name="Frickenhaus S."/>
            <person name="Maumus F."/>
            <person name="Mcmullan M."/>
            <person name="Sanges R."/>
            <person name="Schmutz J."/>
            <person name="Toseland A."/>
            <person name="Valas R."/>
            <person name="Veluchamy A."/>
            <person name="Ward B.J."/>
            <person name="Allen A."/>
            <person name="Barry K."/>
            <person name="Falciatore A."/>
            <person name="Ferrante M."/>
            <person name="Fortunato A.E."/>
            <person name="Gloeckner G."/>
            <person name="Gruber A."/>
            <person name="Hipkin R."/>
            <person name="Janech M."/>
            <person name="Kroth P."/>
            <person name="Leese F."/>
            <person name="Lindquist E."/>
            <person name="Lyon B.R."/>
            <person name="Martin J."/>
            <person name="Mayer C."/>
            <person name="Parker M."/>
            <person name="Quesneville H."/>
            <person name="Raymond J."/>
            <person name="Uhlig C."/>
            <person name="Valentin K.U."/>
            <person name="Worden A.Z."/>
            <person name="Armbrust E.V."/>
            <person name="Bowler C."/>
            <person name="Green B."/>
            <person name="Moulton V."/>
            <person name="Van Oosterhout C."/>
            <person name="Grigoriev I."/>
        </authorList>
    </citation>
    <scope>NUCLEOTIDE SEQUENCE [LARGE SCALE GENOMIC DNA]</scope>
    <source>
        <strain evidence="9 10">CCMP1102</strain>
    </source>
</reference>
<accession>A0A1E7F7P1</accession>
<keyword evidence="6 8" id="KW-1133">Transmembrane helix</keyword>
<dbReference type="OrthoDB" id="17098at2759"/>
<dbReference type="FunCoup" id="A0A1E7F7P1">
    <property type="interactions" value="145"/>
</dbReference>
<feature type="transmembrane region" description="Helical" evidence="8">
    <location>
        <begin position="20"/>
        <end position="43"/>
    </location>
</feature>
<dbReference type="PANTHER" id="PTHR12154:SF4">
    <property type="entry name" value="UDP-N-ACETYLGLUCOSAMINE TRANSFERASE SUBUNIT ALG14 HOMOLOG"/>
    <property type="match status" value="1"/>
</dbReference>
<evidence type="ECO:0000256" key="7">
    <source>
        <dbReference type="ARBA" id="ARBA00023136"/>
    </source>
</evidence>
<keyword evidence="4 8" id="KW-0812">Transmembrane</keyword>
<feature type="transmembrane region" description="Helical" evidence="8">
    <location>
        <begin position="160"/>
        <end position="181"/>
    </location>
</feature>
<dbReference type="InParanoid" id="A0A1E7F7P1"/>
<evidence type="ECO:0000256" key="6">
    <source>
        <dbReference type="ARBA" id="ARBA00022989"/>
    </source>
</evidence>
<proteinExistence type="inferred from homology"/>
<keyword evidence="9" id="KW-0808">Transferase</keyword>
<evidence type="ECO:0000256" key="8">
    <source>
        <dbReference type="SAM" id="Phobius"/>
    </source>
</evidence>
<evidence type="ECO:0000256" key="5">
    <source>
        <dbReference type="ARBA" id="ARBA00022824"/>
    </source>
</evidence>
<evidence type="ECO:0000256" key="4">
    <source>
        <dbReference type="ARBA" id="ARBA00022692"/>
    </source>
</evidence>
<gene>
    <name evidence="9" type="primary">ALG14</name>
    <name evidence="9" type="ORF">FRACYDRAFT_241864</name>
</gene>
<dbReference type="KEGG" id="fcy:FRACYDRAFT_241864"/>
<dbReference type="GO" id="GO:0004577">
    <property type="term" value="F:N-acetylglucosaminyldiphosphodolichol N-acetylglucosaminyltransferase activity"/>
    <property type="evidence" value="ECO:0007669"/>
    <property type="project" value="TreeGrafter"/>
</dbReference>
<dbReference type="EMBL" id="KV784361">
    <property type="protein sequence ID" value="OEU14167.1"/>
    <property type="molecule type" value="Genomic_DNA"/>
</dbReference>
<organism evidence="9 10">
    <name type="scientific">Fragilariopsis cylindrus CCMP1102</name>
    <dbReference type="NCBI Taxonomy" id="635003"/>
    <lineage>
        <taxon>Eukaryota</taxon>
        <taxon>Sar</taxon>
        <taxon>Stramenopiles</taxon>
        <taxon>Ochrophyta</taxon>
        <taxon>Bacillariophyta</taxon>
        <taxon>Bacillariophyceae</taxon>
        <taxon>Bacillariophycidae</taxon>
        <taxon>Bacillariales</taxon>
        <taxon>Bacillariaceae</taxon>
        <taxon>Fragilariopsis</taxon>
    </lineage>
</organism>
<comment type="similarity">
    <text evidence="2">Belongs to the ALG14 family.</text>
</comment>
<evidence type="ECO:0000313" key="10">
    <source>
        <dbReference type="Proteomes" id="UP000095751"/>
    </source>
</evidence>
<evidence type="ECO:0000256" key="3">
    <source>
        <dbReference type="ARBA" id="ARBA00017467"/>
    </source>
</evidence>
<dbReference type="InterPro" id="IPR013969">
    <property type="entry name" value="Oligosacch_biosynth_Alg14"/>
</dbReference>
<comment type="subcellular location">
    <subcellularLocation>
        <location evidence="1">Endoplasmic reticulum membrane</location>
        <topology evidence="1">Single-pass membrane protein</topology>
    </subcellularLocation>
</comment>
<evidence type="ECO:0000256" key="1">
    <source>
        <dbReference type="ARBA" id="ARBA00004389"/>
    </source>
</evidence>
<dbReference type="AlphaFoldDB" id="A0A1E7F7P1"/>
<dbReference type="PANTHER" id="PTHR12154">
    <property type="entry name" value="GLYCOSYL TRANSFERASE-RELATED"/>
    <property type="match status" value="1"/>
</dbReference>
<evidence type="ECO:0000313" key="9">
    <source>
        <dbReference type="EMBL" id="OEU14167.1"/>
    </source>
</evidence>
<feature type="transmembrane region" description="Helical" evidence="8">
    <location>
        <begin position="187"/>
        <end position="209"/>
    </location>
</feature>
<dbReference type="Pfam" id="PF08660">
    <property type="entry name" value="Alg14"/>
    <property type="match status" value="1"/>
</dbReference>
<sequence length="273" mass="31363">MEPLHDSLNEQENKTHNEGISWILLEIVLIVSILFIARTVHLLHNVRKIRLMKDPRTISPLTNLLSKEKTTSKRPLKTLVVLGSGGHTTEMLHLIKNLNPDHYYPVVLIVATTDTTSLRRVQAYPHSLPVQNKDNLIEEEKNNNGGRIYRIPRSREVGQSYWSSILTTMYSFFFAFWLVGFKVQPDLILVNGPGTCLPIAVSAFLFRIVGWMDETKIIFVESFCRVTSLSLTGKLLYPIADLFVVCWEQLHEVYPLTYLVTSFIPKTIDRQKR</sequence>
<dbReference type="Gene3D" id="3.40.50.2000">
    <property type="entry name" value="Glycogen Phosphorylase B"/>
    <property type="match status" value="1"/>
</dbReference>
<keyword evidence="10" id="KW-1185">Reference proteome</keyword>
<name>A0A1E7F7P1_9STRA</name>
<dbReference type="GO" id="GO:0043541">
    <property type="term" value="C:UDP-N-acetylglucosamine transferase complex"/>
    <property type="evidence" value="ECO:0007669"/>
    <property type="project" value="TreeGrafter"/>
</dbReference>
<evidence type="ECO:0000256" key="2">
    <source>
        <dbReference type="ARBA" id="ARBA00009731"/>
    </source>
</evidence>